<dbReference type="AlphaFoldDB" id="A0A1T5CFG4"/>
<proteinExistence type="predicted"/>
<dbReference type="STRING" id="619805.SAMN05660477_00018"/>
<dbReference type="Pfam" id="PF09697">
    <property type="entry name" value="Porph_ging"/>
    <property type="match status" value="1"/>
</dbReference>
<dbReference type="NCBIfam" id="TIGR01200">
    <property type="entry name" value="GLPGLI"/>
    <property type="match status" value="1"/>
</dbReference>
<gene>
    <name evidence="1" type="ORF">SAMN05660477_00018</name>
</gene>
<evidence type="ECO:0000313" key="2">
    <source>
        <dbReference type="Proteomes" id="UP000191112"/>
    </source>
</evidence>
<accession>A0A1T5CFG4</accession>
<dbReference type="InterPro" id="IPR005901">
    <property type="entry name" value="GLPGLI"/>
</dbReference>
<dbReference type="RefSeq" id="WP_079665360.1">
    <property type="nucleotide sequence ID" value="NZ_FUYZ01000001.1"/>
</dbReference>
<dbReference type="Proteomes" id="UP000191112">
    <property type="component" value="Unassembled WGS sequence"/>
</dbReference>
<organism evidence="1 2">
    <name type="scientific">Soonwooa buanensis</name>
    <dbReference type="NCBI Taxonomy" id="619805"/>
    <lineage>
        <taxon>Bacteria</taxon>
        <taxon>Pseudomonadati</taxon>
        <taxon>Bacteroidota</taxon>
        <taxon>Flavobacteriia</taxon>
        <taxon>Flavobacteriales</taxon>
        <taxon>Weeksellaceae</taxon>
        <taxon>Chryseobacterium group</taxon>
        <taxon>Soonwooa</taxon>
    </lineage>
</organism>
<protein>
    <submittedName>
        <fullName evidence="1">GLPGLI family protein</fullName>
    </submittedName>
</protein>
<dbReference type="EMBL" id="FUYZ01000001">
    <property type="protein sequence ID" value="SKB58081.1"/>
    <property type="molecule type" value="Genomic_DNA"/>
</dbReference>
<dbReference type="OrthoDB" id="1440774at2"/>
<reference evidence="1 2" key="1">
    <citation type="submission" date="2017-02" db="EMBL/GenBank/DDBJ databases">
        <authorList>
            <person name="Peterson S.W."/>
        </authorList>
    </citation>
    <scope>NUCLEOTIDE SEQUENCE [LARGE SCALE GENOMIC DNA]</scope>
    <source>
        <strain evidence="1 2">DSM 22323</strain>
    </source>
</reference>
<evidence type="ECO:0000313" key="1">
    <source>
        <dbReference type="EMBL" id="SKB58081.1"/>
    </source>
</evidence>
<keyword evidence="2" id="KW-1185">Reference proteome</keyword>
<sequence length="284" mass="33121">MKILTFFFSLLSIFVCSQNQRFVYEYSFRMDSLNRDNVEKELMNLDVSKEGSYFYSALLIARDSLFKAEFEKANAAKSMVLDMRKIKKSKVNFRISKTYPSFETVYHSMLNATNLAIKEVEKIKWTVLSETKTIEKFKAQKATTTFGGRNWIAWFTNDIQIQDGPYKFCGLPGLILTIEDDKGDHQFRFVGNQKIKHEQGLMDSKMKDIFVTKEKFNFLWNEYKKDPAKNIKLIHSSSQMSETLFYNANNGSPMSKQDLIKGKEERAAESFKKNNNFIEVALYK</sequence>
<name>A0A1T5CFG4_9FLAO</name>